<feature type="compositionally biased region" description="Basic and acidic residues" evidence="1">
    <location>
        <begin position="9"/>
        <end position="22"/>
    </location>
</feature>
<comment type="caution">
    <text evidence="2">The sequence shown here is derived from an EMBL/GenBank/DDBJ whole genome shotgun (WGS) entry which is preliminary data.</text>
</comment>
<evidence type="ECO:0008006" key="4">
    <source>
        <dbReference type="Google" id="ProtNLM"/>
    </source>
</evidence>
<evidence type="ECO:0000256" key="1">
    <source>
        <dbReference type="SAM" id="MobiDB-lite"/>
    </source>
</evidence>
<evidence type="ECO:0000313" key="2">
    <source>
        <dbReference type="EMBL" id="KAK8997958.1"/>
    </source>
</evidence>
<proteinExistence type="predicted"/>
<keyword evidence="3" id="KW-1185">Reference proteome</keyword>
<sequence length="254" mass="29369">MNAVHVQYQKHELTPPRDRNNPREPLYAFDPEIERTQRRLRRGIRVLMGDHIGQNPIEGQDPPAPVIRQQPPAPVGRLLIPPAQQNNNQQPARTVRDYLAEDLDGLNPDVTIPEFEAEHFELKPMMFNMLNTLGQFGGSPAENAGQHLKSFLEIFNSFKIHGVSNDVLKLKLFPYSLRDKAKDWLRSEITSFRQEDDEAMHEAWEHYRDLFRRCPMHGLPEWTQVSIFYNSINTPTRMMLDASANGTLLDKPPR</sequence>
<reference evidence="2 3" key="1">
    <citation type="journal article" date="2024" name="G3 (Bethesda)">
        <title>Genome assembly of Hibiscus sabdariffa L. provides insights into metabolisms of medicinal natural products.</title>
        <authorList>
            <person name="Kim T."/>
        </authorList>
    </citation>
    <scope>NUCLEOTIDE SEQUENCE [LARGE SCALE GENOMIC DNA]</scope>
    <source>
        <strain evidence="2">TK-2024</strain>
        <tissue evidence="2">Old leaves</tissue>
    </source>
</reference>
<gene>
    <name evidence="2" type="ORF">V6N11_012493</name>
</gene>
<feature type="region of interest" description="Disordered" evidence="1">
    <location>
        <begin position="1"/>
        <end position="25"/>
    </location>
</feature>
<dbReference type="PANTHER" id="PTHR33223:SF6">
    <property type="entry name" value="CCHC-TYPE DOMAIN-CONTAINING PROTEIN"/>
    <property type="match status" value="1"/>
</dbReference>
<evidence type="ECO:0000313" key="3">
    <source>
        <dbReference type="Proteomes" id="UP001396334"/>
    </source>
</evidence>
<name>A0ABR2QBE2_9ROSI</name>
<accession>A0ABR2QBE2</accession>
<protein>
    <recommendedName>
        <fullName evidence="4">Retrotransposon gag domain-containing protein</fullName>
    </recommendedName>
</protein>
<dbReference type="Proteomes" id="UP001396334">
    <property type="component" value="Unassembled WGS sequence"/>
</dbReference>
<dbReference type="PANTHER" id="PTHR33223">
    <property type="entry name" value="CCHC-TYPE DOMAIN-CONTAINING PROTEIN"/>
    <property type="match status" value="1"/>
</dbReference>
<dbReference type="EMBL" id="JBBPBN010000042">
    <property type="protein sequence ID" value="KAK8997958.1"/>
    <property type="molecule type" value="Genomic_DNA"/>
</dbReference>
<organism evidence="2 3">
    <name type="scientific">Hibiscus sabdariffa</name>
    <name type="common">roselle</name>
    <dbReference type="NCBI Taxonomy" id="183260"/>
    <lineage>
        <taxon>Eukaryota</taxon>
        <taxon>Viridiplantae</taxon>
        <taxon>Streptophyta</taxon>
        <taxon>Embryophyta</taxon>
        <taxon>Tracheophyta</taxon>
        <taxon>Spermatophyta</taxon>
        <taxon>Magnoliopsida</taxon>
        <taxon>eudicotyledons</taxon>
        <taxon>Gunneridae</taxon>
        <taxon>Pentapetalae</taxon>
        <taxon>rosids</taxon>
        <taxon>malvids</taxon>
        <taxon>Malvales</taxon>
        <taxon>Malvaceae</taxon>
        <taxon>Malvoideae</taxon>
        <taxon>Hibiscus</taxon>
    </lineage>
</organism>